<feature type="region of interest" description="Disordered" evidence="1">
    <location>
        <begin position="259"/>
        <end position="278"/>
    </location>
</feature>
<keyword evidence="4" id="KW-1185">Reference proteome</keyword>
<evidence type="ECO:0000313" key="3">
    <source>
        <dbReference type="EMBL" id="KAL2650592.1"/>
    </source>
</evidence>
<sequence>MVGLAPPLQNLAQAPHARRIDRRLNKQVAIRSVQTHLERTVEEALGSRSLLCTKTWVWKILRHAFFTGERATRLSVSQELCCRCRQAVETISHLFFECSHSITRWQQLQERPRRAGVDFRTTHSLLEAIDEAVAMKKKGSSFIFILYSLTNAIWKDRNERLFHNKTQTTPLNVSLEQERREVESSFNSSSSASRWQKGLHARGEIKKLLEVTDRMTSASASNKRETIEEDRSTISLVSTQSEIGNRRRELDREEQIEIALVTSDNSDNSIEHSQSGQP</sequence>
<gene>
    <name evidence="3" type="ORF">R1flu_018720</name>
</gene>
<dbReference type="InterPro" id="IPR026960">
    <property type="entry name" value="RVT-Znf"/>
</dbReference>
<dbReference type="Pfam" id="PF13966">
    <property type="entry name" value="zf-RVT"/>
    <property type="match status" value="1"/>
</dbReference>
<evidence type="ECO:0000259" key="2">
    <source>
        <dbReference type="Pfam" id="PF13966"/>
    </source>
</evidence>
<dbReference type="Proteomes" id="UP001605036">
    <property type="component" value="Unassembled WGS sequence"/>
</dbReference>
<comment type="caution">
    <text evidence="3">The sequence shown here is derived from an EMBL/GenBank/DDBJ whole genome shotgun (WGS) entry which is preliminary data.</text>
</comment>
<reference evidence="3 4" key="1">
    <citation type="submission" date="2024-09" db="EMBL/GenBank/DDBJ databases">
        <title>Chromosome-scale assembly of Riccia fluitans.</title>
        <authorList>
            <person name="Paukszto L."/>
            <person name="Sawicki J."/>
            <person name="Karawczyk K."/>
            <person name="Piernik-Szablinska J."/>
            <person name="Szczecinska M."/>
            <person name="Mazdziarz M."/>
        </authorList>
    </citation>
    <scope>NUCLEOTIDE SEQUENCE [LARGE SCALE GENOMIC DNA]</scope>
    <source>
        <strain evidence="3">Rf_01</strain>
        <tissue evidence="3">Aerial parts of the thallus</tissue>
    </source>
</reference>
<dbReference type="EMBL" id="JBHFFA010000001">
    <property type="protein sequence ID" value="KAL2650592.1"/>
    <property type="molecule type" value="Genomic_DNA"/>
</dbReference>
<protein>
    <recommendedName>
        <fullName evidence="2">Reverse transcriptase zinc-binding domain-containing protein</fullName>
    </recommendedName>
</protein>
<dbReference type="AlphaFoldDB" id="A0ABD1ZGV7"/>
<feature type="compositionally biased region" description="Polar residues" evidence="1">
    <location>
        <begin position="262"/>
        <end position="278"/>
    </location>
</feature>
<accession>A0ABD1ZGV7</accession>
<organism evidence="3 4">
    <name type="scientific">Riccia fluitans</name>
    <dbReference type="NCBI Taxonomy" id="41844"/>
    <lineage>
        <taxon>Eukaryota</taxon>
        <taxon>Viridiplantae</taxon>
        <taxon>Streptophyta</taxon>
        <taxon>Embryophyta</taxon>
        <taxon>Marchantiophyta</taxon>
        <taxon>Marchantiopsida</taxon>
        <taxon>Marchantiidae</taxon>
        <taxon>Marchantiales</taxon>
        <taxon>Ricciaceae</taxon>
        <taxon>Riccia</taxon>
    </lineage>
</organism>
<feature type="domain" description="Reverse transcriptase zinc-binding" evidence="2">
    <location>
        <begin position="54"/>
        <end position="105"/>
    </location>
</feature>
<proteinExistence type="predicted"/>
<name>A0ABD1ZGV7_9MARC</name>
<evidence type="ECO:0000256" key="1">
    <source>
        <dbReference type="SAM" id="MobiDB-lite"/>
    </source>
</evidence>
<evidence type="ECO:0000313" key="4">
    <source>
        <dbReference type="Proteomes" id="UP001605036"/>
    </source>
</evidence>